<dbReference type="Gene3D" id="2.30.22.10">
    <property type="entry name" value="Head domain of nucleotide exchange factor GrpE"/>
    <property type="match status" value="1"/>
</dbReference>
<evidence type="ECO:0000256" key="1">
    <source>
        <dbReference type="ARBA" id="ARBA00004496"/>
    </source>
</evidence>
<name>A0A067L6A9_JATCU</name>
<evidence type="ECO:0000256" key="5">
    <source>
        <dbReference type="ARBA" id="ARBA00023016"/>
    </source>
</evidence>
<comment type="similarity">
    <text evidence="2 8">Belongs to the GrpE family.</text>
</comment>
<dbReference type="SUPFAM" id="SSF51064">
    <property type="entry name" value="Head domain of nucleotide exchange factor GrpE"/>
    <property type="match status" value="1"/>
</dbReference>
<dbReference type="SUPFAM" id="SSF58014">
    <property type="entry name" value="Coiled-coil domain of nucleotide exchange factor GrpE"/>
    <property type="match status" value="1"/>
</dbReference>
<dbReference type="Pfam" id="PF01025">
    <property type="entry name" value="GrpE"/>
    <property type="match status" value="1"/>
</dbReference>
<comment type="subunit">
    <text evidence="3">Homodimer.</text>
</comment>
<dbReference type="Proteomes" id="UP000027138">
    <property type="component" value="Unassembled WGS sequence"/>
</dbReference>
<evidence type="ECO:0000256" key="7">
    <source>
        <dbReference type="RuleBase" id="RU000640"/>
    </source>
</evidence>
<dbReference type="Gene3D" id="3.90.20.20">
    <property type="match status" value="1"/>
</dbReference>
<dbReference type="HAMAP" id="MF_01151">
    <property type="entry name" value="GrpE"/>
    <property type="match status" value="1"/>
</dbReference>
<comment type="function">
    <text evidence="7">Essential component of the PAM complex, a complex required for the translocation of transit peptide-containing proteins from the inner membrane into the mitochondrial matrix in an ATP-dependent manner.</text>
</comment>
<keyword evidence="9" id="KW-0175">Coiled coil</keyword>
<dbReference type="OrthoDB" id="201635at2759"/>
<dbReference type="STRING" id="180498.A0A067L6A9"/>
<dbReference type="PROSITE" id="PS01071">
    <property type="entry name" value="GRPE"/>
    <property type="match status" value="1"/>
</dbReference>
<evidence type="ECO:0000256" key="6">
    <source>
        <dbReference type="ARBA" id="ARBA00023186"/>
    </source>
</evidence>
<evidence type="ECO:0000313" key="12">
    <source>
        <dbReference type="Proteomes" id="UP000027138"/>
    </source>
</evidence>
<evidence type="ECO:0000313" key="11">
    <source>
        <dbReference type="EMBL" id="KDP39624.1"/>
    </source>
</evidence>
<dbReference type="PANTHER" id="PTHR21237:SF27">
    <property type="entry name" value="GRPE PROTEIN HOMOLOG"/>
    <property type="match status" value="1"/>
</dbReference>
<evidence type="ECO:0000256" key="2">
    <source>
        <dbReference type="ARBA" id="ARBA00009054"/>
    </source>
</evidence>
<feature type="compositionally biased region" description="Acidic residues" evidence="10">
    <location>
        <begin position="76"/>
        <end position="91"/>
    </location>
</feature>
<keyword evidence="6 7" id="KW-0143">Chaperone</keyword>
<dbReference type="GO" id="GO:0051082">
    <property type="term" value="F:unfolded protein binding"/>
    <property type="evidence" value="ECO:0007669"/>
    <property type="project" value="TreeGrafter"/>
</dbReference>
<dbReference type="AlphaFoldDB" id="A0A067L6A9"/>
<feature type="compositionally biased region" description="Low complexity" evidence="10">
    <location>
        <begin position="310"/>
        <end position="332"/>
    </location>
</feature>
<feature type="compositionally biased region" description="Acidic residues" evidence="10">
    <location>
        <begin position="333"/>
        <end position="350"/>
    </location>
</feature>
<reference evidence="11 12" key="1">
    <citation type="journal article" date="2014" name="PLoS ONE">
        <title>Global Analysis of Gene Expression Profiles in Physic Nut (Jatropha curcas L.) Seedlings Exposed to Salt Stress.</title>
        <authorList>
            <person name="Zhang L."/>
            <person name="Zhang C."/>
            <person name="Wu P."/>
            <person name="Chen Y."/>
            <person name="Li M."/>
            <person name="Jiang H."/>
            <person name="Wu G."/>
        </authorList>
    </citation>
    <scope>NUCLEOTIDE SEQUENCE [LARGE SCALE GENOMIC DNA]</scope>
    <source>
        <strain evidence="12">cv. GZQX0401</strain>
        <tissue evidence="11">Young leaves</tissue>
    </source>
</reference>
<keyword evidence="12" id="KW-1185">Reference proteome</keyword>
<dbReference type="InterPro" id="IPR013805">
    <property type="entry name" value="GrpE_CC"/>
</dbReference>
<comment type="subcellular location">
    <subcellularLocation>
        <location evidence="1">Cytoplasm</location>
    </subcellularLocation>
    <subcellularLocation>
        <location evidence="7">Mitochondrion matrix</location>
    </subcellularLocation>
</comment>
<dbReference type="CDD" id="cd00446">
    <property type="entry name" value="GrpE"/>
    <property type="match status" value="1"/>
</dbReference>
<dbReference type="GO" id="GO:0009507">
    <property type="term" value="C:chloroplast"/>
    <property type="evidence" value="ECO:0007669"/>
    <property type="project" value="TreeGrafter"/>
</dbReference>
<dbReference type="GO" id="GO:0042803">
    <property type="term" value="F:protein homodimerization activity"/>
    <property type="evidence" value="ECO:0007669"/>
    <property type="project" value="InterPro"/>
</dbReference>
<evidence type="ECO:0000256" key="4">
    <source>
        <dbReference type="ARBA" id="ARBA00022490"/>
    </source>
</evidence>
<dbReference type="NCBIfam" id="NF010741">
    <property type="entry name" value="PRK14143.1"/>
    <property type="match status" value="1"/>
</dbReference>
<feature type="region of interest" description="Disordered" evidence="10">
    <location>
        <begin position="308"/>
        <end position="350"/>
    </location>
</feature>
<feature type="coiled-coil region" evidence="9">
    <location>
        <begin position="144"/>
        <end position="171"/>
    </location>
</feature>
<proteinExistence type="inferred from homology"/>
<dbReference type="FunFam" id="3.90.20.20:FF:000006">
    <property type="entry name" value="GrpE protein homolog"/>
    <property type="match status" value="1"/>
</dbReference>
<keyword evidence="5" id="KW-0346">Stress response</keyword>
<gene>
    <name evidence="11" type="ORF">JCGZ_02644</name>
</gene>
<dbReference type="EMBL" id="KK914347">
    <property type="protein sequence ID" value="KDP39624.1"/>
    <property type="molecule type" value="Genomic_DNA"/>
</dbReference>
<feature type="compositionally biased region" description="Acidic residues" evidence="10">
    <location>
        <begin position="102"/>
        <end position="117"/>
    </location>
</feature>
<dbReference type="KEGG" id="jcu:105632552"/>
<keyword evidence="4" id="KW-0963">Cytoplasm</keyword>
<dbReference type="GO" id="GO:0051087">
    <property type="term" value="F:protein-folding chaperone binding"/>
    <property type="evidence" value="ECO:0007669"/>
    <property type="project" value="InterPro"/>
</dbReference>
<dbReference type="GO" id="GO:0000774">
    <property type="term" value="F:adenyl-nucleotide exchange factor activity"/>
    <property type="evidence" value="ECO:0007669"/>
    <property type="project" value="InterPro"/>
</dbReference>
<dbReference type="PANTHER" id="PTHR21237">
    <property type="entry name" value="GRPE PROTEIN"/>
    <property type="match status" value="1"/>
</dbReference>
<dbReference type="GO" id="GO:0006457">
    <property type="term" value="P:protein folding"/>
    <property type="evidence" value="ECO:0007669"/>
    <property type="project" value="InterPro"/>
</dbReference>
<evidence type="ECO:0000256" key="3">
    <source>
        <dbReference type="ARBA" id="ARBA00011738"/>
    </source>
</evidence>
<evidence type="ECO:0000256" key="10">
    <source>
        <dbReference type="SAM" id="MobiDB-lite"/>
    </source>
</evidence>
<keyword evidence="7" id="KW-0496">Mitochondrion</keyword>
<dbReference type="InterPro" id="IPR000740">
    <property type="entry name" value="GrpE"/>
</dbReference>
<evidence type="ECO:0000256" key="9">
    <source>
        <dbReference type="SAM" id="Coils"/>
    </source>
</evidence>
<dbReference type="PRINTS" id="PR00773">
    <property type="entry name" value="GRPEPROTEIN"/>
</dbReference>
<feature type="region of interest" description="Disordered" evidence="10">
    <location>
        <begin position="72"/>
        <end position="120"/>
    </location>
</feature>
<dbReference type="GO" id="GO:0005759">
    <property type="term" value="C:mitochondrial matrix"/>
    <property type="evidence" value="ECO:0007669"/>
    <property type="project" value="UniProtKB-SubCell"/>
</dbReference>
<sequence>MATVLKTPPLRAQVPPRLITTATNNLSLQSPNPFCLSFRRRSISTEVSRTSCLRFPVKSSHRFIKFVPFATQGETETTETEETIQEPEIQDSSDGAVGVEGSADELEDSSSSEEADDTKEAPSVILASLQSYKEALASNDESKIVEIEAFLKSVEDEKINLEQKVVSLSQDLSTEKDRILRISADFDNFRKRTERERLSLLTNAQGEVVESLLPVLDNFERAKSQIKLETEGEEKINNSYQSIYKQFVEILGSLGVVPVETIGKPFDPLLQEAIMREDSTEFEEGIILDEFRKGFKLGDRLLRPAMVKVSAGPGPAKAEEAGSPGEAETASETNEESAAEPEPESQPEST</sequence>
<evidence type="ECO:0000256" key="8">
    <source>
        <dbReference type="RuleBase" id="RU004478"/>
    </source>
</evidence>
<dbReference type="InterPro" id="IPR009012">
    <property type="entry name" value="GrpE_head"/>
</dbReference>
<protein>
    <recommendedName>
        <fullName evidence="7">GrpE protein homolog</fullName>
    </recommendedName>
</protein>
<organism evidence="11 12">
    <name type="scientific">Jatropha curcas</name>
    <name type="common">Barbados nut</name>
    <dbReference type="NCBI Taxonomy" id="180498"/>
    <lineage>
        <taxon>Eukaryota</taxon>
        <taxon>Viridiplantae</taxon>
        <taxon>Streptophyta</taxon>
        <taxon>Embryophyta</taxon>
        <taxon>Tracheophyta</taxon>
        <taxon>Spermatophyta</taxon>
        <taxon>Magnoliopsida</taxon>
        <taxon>eudicotyledons</taxon>
        <taxon>Gunneridae</taxon>
        <taxon>Pentapetalae</taxon>
        <taxon>rosids</taxon>
        <taxon>fabids</taxon>
        <taxon>Malpighiales</taxon>
        <taxon>Euphorbiaceae</taxon>
        <taxon>Crotonoideae</taxon>
        <taxon>Jatropheae</taxon>
        <taxon>Jatropha</taxon>
    </lineage>
</organism>
<dbReference type="FunFam" id="2.30.22.10:FF:000001">
    <property type="entry name" value="Protein GrpE"/>
    <property type="match status" value="1"/>
</dbReference>
<accession>A0A067L6A9</accession>